<evidence type="ECO:0000313" key="8">
    <source>
        <dbReference type="Proteomes" id="UP001157910"/>
    </source>
</evidence>
<keyword evidence="1" id="KW-0645">Protease</keyword>
<feature type="domain" description="MPN" evidence="6">
    <location>
        <begin position="3"/>
        <end position="127"/>
    </location>
</feature>
<protein>
    <submittedName>
        <fullName evidence="7">Proteasome lid subunit RPN8/RPN11, contains Jab1/MPN metalloenzyme (JAMM) motif</fullName>
    </submittedName>
</protein>
<dbReference type="Proteomes" id="UP001157910">
    <property type="component" value="Unassembled WGS sequence"/>
</dbReference>
<evidence type="ECO:0000256" key="1">
    <source>
        <dbReference type="ARBA" id="ARBA00022670"/>
    </source>
</evidence>
<dbReference type="InterPro" id="IPR000555">
    <property type="entry name" value="JAMM/MPN+_dom"/>
</dbReference>
<dbReference type="EMBL" id="FXUI01000001">
    <property type="protein sequence ID" value="SMP52338.1"/>
    <property type="molecule type" value="Genomic_DNA"/>
</dbReference>
<dbReference type="InterPro" id="IPR037518">
    <property type="entry name" value="MPN"/>
</dbReference>
<organism evidence="7 8">
    <name type="scientific">Novosphingobium panipatense</name>
    <dbReference type="NCBI Taxonomy" id="428991"/>
    <lineage>
        <taxon>Bacteria</taxon>
        <taxon>Pseudomonadati</taxon>
        <taxon>Pseudomonadota</taxon>
        <taxon>Alphaproteobacteria</taxon>
        <taxon>Sphingomonadales</taxon>
        <taxon>Sphingomonadaceae</taxon>
        <taxon>Novosphingobium</taxon>
    </lineage>
</organism>
<comment type="caution">
    <text evidence="7">The sequence shown here is derived from an EMBL/GenBank/DDBJ whole genome shotgun (WGS) entry which is preliminary data.</text>
</comment>
<dbReference type="Pfam" id="PF14464">
    <property type="entry name" value="Prok-JAB"/>
    <property type="match status" value="1"/>
</dbReference>
<dbReference type="CDD" id="cd08070">
    <property type="entry name" value="MPN_like"/>
    <property type="match status" value="1"/>
</dbReference>
<name>A0ABY1Q1K2_9SPHN</name>
<evidence type="ECO:0000256" key="5">
    <source>
        <dbReference type="ARBA" id="ARBA00023049"/>
    </source>
</evidence>
<proteinExistence type="predicted"/>
<evidence type="ECO:0000313" key="7">
    <source>
        <dbReference type="EMBL" id="SMP52338.1"/>
    </source>
</evidence>
<evidence type="ECO:0000256" key="4">
    <source>
        <dbReference type="ARBA" id="ARBA00022833"/>
    </source>
</evidence>
<dbReference type="InterPro" id="IPR028090">
    <property type="entry name" value="JAB_dom_prok"/>
</dbReference>
<evidence type="ECO:0000256" key="2">
    <source>
        <dbReference type="ARBA" id="ARBA00022723"/>
    </source>
</evidence>
<keyword evidence="3" id="KW-0378">Hydrolase</keyword>
<keyword evidence="2" id="KW-0479">Metal-binding</keyword>
<dbReference type="PANTHER" id="PTHR34858">
    <property type="entry name" value="CYSO-CYSTEINE PEPTIDASE"/>
    <property type="match status" value="1"/>
</dbReference>
<dbReference type="Gene3D" id="3.40.140.10">
    <property type="entry name" value="Cytidine Deaminase, domain 2"/>
    <property type="match status" value="1"/>
</dbReference>
<keyword evidence="5" id="KW-0482">Metalloprotease</keyword>
<dbReference type="GO" id="GO:0000502">
    <property type="term" value="C:proteasome complex"/>
    <property type="evidence" value="ECO:0007669"/>
    <property type="project" value="UniProtKB-KW"/>
</dbReference>
<gene>
    <name evidence="7" type="ORF">SAMN06296065_101270</name>
</gene>
<keyword evidence="7" id="KW-0647">Proteasome</keyword>
<dbReference type="RefSeq" id="WP_103728411.1">
    <property type="nucleotide sequence ID" value="NZ_FXUI01000001.1"/>
</dbReference>
<evidence type="ECO:0000256" key="3">
    <source>
        <dbReference type="ARBA" id="ARBA00022801"/>
    </source>
</evidence>
<reference evidence="7 8" key="1">
    <citation type="submission" date="2017-05" db="EMBL/GenBank/DDBJ databases">
        <authorList>
            <person name="Varghese N."/>
            <person name="Submissions S."/>
        </authorList>
    </citation>
    <scope>NUCLEOTIDE SEQUENCE [LARGE SCALE GENOMIC DNA]</scope>
    <source>
        <strain evidence="7 8">SM16</strain>
    </source>
</reference>
<dbReference type="PROSITE" id="PS50249">
    <property type="entry name" value="MPN"/>
    <property type="match status" value="1"/>
</dbReference>
<dbReference type="PANTHER" id="PTHR34858:SF1">
    <property type="entry name" value="CYSO-CYSTEINE PEPTIDASE"/>
    <property type="match status" value="1"/>
</dbReference>
<accession>A0ABY1Q1K2</accession>
<sequence>MILEVTSAVIMKLREDASRAAPEECCGLLLGRHGRIEQAQEAANIAPDPRRRFEIDPAALFAAFKAARGEGAQVLGYYHSHPTGDARPSATDREHSTGDSRIWAIIADSEVAFWRDNANGFASQPFRIVQ</sequence>
<dbReference type="SMART" id="SM00232">
    <property type="entry name" value="JAB_MPN"/>
    <property type="match status" value="1"/>
</dbReference>
<dbReference type="SUPFAM" id="SSF102712">
    <property type="entry name" value="JAB1/MPN domain"/>
    <property type="match status" value="1"/>
</dbReference>
<evidence type="ECO:0000259" key="6">
    <source>
        <dbReference type="PROSITE" id="PS50249"/>
    </source>
</evidence>
<keyword evidence="4" id="KW-0862">Zinc</keyword>
<keyword evidence="8" id="KW-1185">Reference proteome</keyword>
<dbReference type="InterPro" id="IPR051929">
    <property type="entry name" value="VirAsm_ModProt"/>
</dbReference>